<accession>A0A8D9HQF4</accession>
<feature type="region of interest" description="Disordered" evidence="1">
    <location>
        <begin position="1"/>
        <end position="46"/>
    </location>
</feature>
<proteinExistence type="predicted"/>
<reference evidence="2 3" key="1">
    <citation type="submission" date="2021-07" db="EMBL/GenBank/DDBJ databases">
        <authorList>
            <consortium name="Genoscope - CEA"/>
            <person name="William W."/>
        </authorList>
    </citation>
    <scope>NUCLEOTIDE SEQUENCE [LARGE SCALE GENOMIC DNA]</scope>
</reference>
<gene>
    <name evidence="2" type="ORF">BRAPAZ1V2_A07P35150.2</name>
</gene>
<dbReference type="EMBL" id="LS974623">
    <property type="protein sequence ID" value="CAG7903871.1"/>
    <property type="molecule type" value="Genomic_DNA"/>
</dbReference>
<dbReference type="AlphaFoldDB" id="A0A8D9HQF4"/>
<organism evidence="2 3">
    <name type="scientific">Brassica campestris</name>
    <name type="common">Field mustard</name>
    <dbReference type="NCBI Taxonomy" id="3711"/>
    <lineage>
        <taxon>Eukaryota</taxon>
        <taxon>Viridiplantae</taxon>
        <taxon>Streptophyta</taxon>
        <taxon>Embryophyta</taxon>
        <taxon>Tracheophyta</taxon>
        <taxon>Spermatophyta</taxon>
        <taxon>Magnoliopsida</taxon>
        <taxon>eudicotyledons</taxon>
        <taxon>Gunneridae</taxon>
        <taxon>Pentapetalae</taxon>
        <taxon>rosids</taxon>
        <taxon>malvids</taxon>
        <taxon>Brassicales</taxon>
        <taxon>Brassicaceae</taxon>
        <taxon>Brassiceae</taxon>
        <taxon>Brassica</taxon>
    </lineage>
</organism>
<protein>
    <submittedName>
        <fullName evidence="2">Uncharacterized protein</fullName>
    </submittedName>
</protein>
<name>A0A8D9HQF4_BRACM</name>
<sequence length="100" mass="11507">MSTVYFSPLAKKKEEKEKEYSQNIPERSGAGTRPDPKQNGQNQQKHVESFFSGLSDESRRDSFEARSILHFLSLSLAFDRSFLFVDIVRLLMVCSCFHTV</sequence>
<evidence type="ECO:0000256" key="1">
    <source>
        <dbReference type="SAM" id="MobiDB-lite"/>
    </source>
</evidence>
<feature type="compositionally biased region" description="Basic and acidic residues" evidence="1">
    <location>
        <begin position="11"/>
        <end position="20"/>
    </location>
</feature>
<dbReference type="Gramene" id="A07p35150.2_BraZ1">
    <property type="protein sequence ID" value="A07p35150.2_BraZ1.CDS"/>
    <property type="gene ID" value="A07g35150.2_BraZ1"/>
</dbReference>
<evidence type="ECO:0000313" key="2">
    <source>
        <dbReference type="EMBL" id="CAG7903871.1"/>
    </source>
</evidence>
<dbReference type="Proteomes" id="UP000694005">
    <property type="component" value="Chromosome A07"/>
</dbReference>
<evidence type="ECO:0000313" key="3">
    <source>
        <dbReference type="Proteomes" id="UP000694005"/>
    </source>
</evidence>